<name>C8WZT7_DESRD</name>
<dbReference type="SUPFAM" id="SSF143968">
    <property type="entry name" value="UbiD C-terminal domain-like"/>
    <property type="match status" value="2"/>
</dbReference>
<evidence type="ECO:0000313" key="4">
    <source>
        <dbReference type="EMBL" id="ACV67562.1"/>
    </source>
</evidence>
<keyword evidence="5" id="KW-1185">Reference proteome</keyword>
<dbReference type="PANTHER" id="PTHR30108:SF7">
    <property type="entry name" value="3-POLYPRENYL-4-HYDROXYBENZOATE DECARBOXYLASE"/>
    <property type="match status" value="1"/>
</dbReference>
<accession>C8WZT7</accession>
<feature type="domain" description="3-octaprenyl-4-hydroxybenzoate carboxy-lyase-like Rift-related" evidence="1">
    <location>
        <begin position="124"/>
        <end position="317"/>
    </location>
</feature>
<evidence type="ECO:0000259" key="2">
    <source>
        <dbReference type="Pfam" id="PF20695"/>
    </source>
</evidence>
<reference evidence="4 5" key="2">
    <citation type="journal article" date="2010" name="Stand. Genomic Sci.">
        <title>Complete genome sequence of Desulfohalobium retbaense type strain (HR(100)).</title>
        <authorList>
            <person name="Spring S."/>
            <person name="Nolan M."/>
            <person name="Lapidus A."/>
            <person name="Glavina Del Rio T."/>
            <person name="Copeland A."/>
            <person name="Tice H."/>
            <person name="Cheng J.F."/>
            <person name="Lucas S."/>
            <person name="Land M."/>
            <person name="Chen F."/>
            <person name="Bruce D."/>
            <person name="Goodwin L."/>
            <person name="Pitluck S."/>
            <person name="Ivanova N."/>
            <person name="Mavromatis K."/>
            <person name="Mikhailova N."/>
            <person name="Pati A."/>
            <person name="Chen A."/>
            <person name="Palaniappan K."/>
            <person name="Hauser L."/>
            <person name="Chang Y.J."/>
            <person name="Jeffries C.D."/>
            <person name="Munk C."/>
            <person name="Kiss H."/>
            <person name="Chain P."/>
            <person name="Han C."/>
            <person name="Brettin T."/>
            <person name="Detter J.C."/>
            <person name="Schuler E."/>
            <person name="Goker M."/>
            <person name="Rohde M."/>
            <person name="Bristow J."/>
            <person name="Eisen J.A."/>
            <person name="Markowitz V."/>
            <person name="Hugenholtz P."/>
            <person name="Kyrpides N.C."/>
            <person name="Klenk H.P."/>
        </authorList>
    </citation>
    <scope>NUCLEOTIDE SEQUENCE [LARGE SCALE GENOMIC DNA]</scope>
    <source>
        <strain evidence="4 5">DSM 5692</strain>
    </source>
</reference>
<dbReference type="Pfam" id="PF20696">
    <property type="entry name" value="UbiD_C"/>
    <property type="match status" value="1"/>
</dbReference>
<dbReference type="InterPro" id="IPR048304">
    <property type="entry name" value="UbiD_Rift_dom"/>
</dbReference>
<reference evidence="5" key="1">
    <citation type="submission" date="2009-09" db="EMBL/GenBank/DDBJ databases">
        <title>The complete chromosome of Desulfohalobium retbaense DSM 5692.</title>
        <authorList>
            <consortium name="US DOE Joint Genome Institute (JGI-PGF)"/>
            <person name="Lucas S."/>
            <person name="Copeland A."/>
            <person name="Lapidus A."/>
            <person name="Glavina del Rio T."/>
            <person name="Dalin E."/>
            <person name="Tice H."/>
            <person name="Bruce D."/>
            <person name="Goodwin L."/>
            <person name="Pitluck S."/>
            <person name="Kyrpides N."/>
            <person name="Mavromatis K."/>
            <person name="Ivanova N."/>
            <person name="Mikhailova N."/>
            <person name="Munk A.C."/>
            <person name="Brettin T."/>
            <person name="Detter J.C."/>
            <person name="Han C."/>
            <person name="Tapia R."/>
            <person name="Larimer F."/>
            <person name="Land M."/>
            <person name="Hauser L."/>
            <person name="Markowitz V."/>
            <person name="Cheng J.-F."/>
            <person name="Hugenholtz P."/>
            <person name="Woyke T."/>
            <person name="Wu D."/>
            <person name="Spring S."/>
            <person name="Klenk H.-P."/>
            <person name="Eisen J.A."/>
        </authorList>
    </citation>
    <scope>NUCLEOTIDE SEQUENCE [LARGE SCALE GENOMIC DNA]</scope>
    <source>
        <strain evidence="5">DSM 5692</strain>
    </source>
</reference>
<dbReference type="HOGENOM" id="CLU_023348_4_1_7"/>
<proteinExistence type="predicted"/>
<dbReference type="Pfam" id="PF20695">
    <property type="entry name" value="UbiD_N"/>
    <property type="match status" value="1"/>
</dbReference>
<dbReference type="EMBL" id="CP001734">
    <property type="protein sequence ID" value="ACV67562.1"/>
    <property type="molecule type" value="Genomic_DNA"/>
</dbReference>
<feature type="domain" description="3-octaprenyl-4-hydroxybenzoate carboxy-lyase-like C-terminal" evidence="3">
    <location>
        <begin position="323"/>
        <end position="458"/>
    </location>
</feature>
<sequence>MGYTNLHDCVHDLEAAGQLRRIDTEIDPRLEMGVIQRRAFQAGGPALLFTRVKGSGFPMLGNLFGTLSRTRFLFRDTLKRVETLVQLKVDPAETLRRPWRLGSLPRALWHTRPMLRRSGPVLANTTTISNLPQLVSWPEDGGGYVTLPQVLSRSPRRADWQHTNLGMYRVQLSGNHFVPDTEVGLHYQIHRGIGPHHTEALEKGESLPVNIFVGGPPAMTLAAVMPLPENLPELFFAGLLGGHRPTLVQSEHHPLPLLAEADFCICGHVPPGALKPEGPFGDHLGYYSLTHDFPVLKVDAVYHRNGAIWPFTTVGRPPQEDTVFGTFIHELTEPLVGSVFQGVHEVHAVDAAGVHPLLLAIGSERYVPFASERQPQELLTNALSLLGSTQTSLSKYLFIGAREDDSRLSTKDIPAFFRHILGRVDWRRDLHLITRTTMDTLDYSGISLNQGSKGIIAAAGPDTNRLDSELPTDVSLPEGFSAPRCFAPGIAVLSAPRHTLPRDTQDPALDQLCRHLEESPADWSGFQLVVVVDASEEAANSWDDFLWQTFTRSDPATDSYGLGAFVQSKHWGCTGALVIDARLKSYHAPPLEPDPEVEKRVDELAAPGGPLHGLF</sequence>
<dbReference type="SUPFAM" id="SSF50475">
    <property type="entry name" value="FMN-binding split barrel"/>
    <property type="match status" value="1"/>
</dbReference>
<dbReference type="GO" id="GO:0005737">
    <property type="term" value="C:cytoplasm"/>
    <property type="evidence" value="ECO:0007669"/>
    <property type="project" value="TreeGrafter"/>
</dbReference>
<dbReference type="PANTHER" id="PTHR30108">
    <property type="entry name" value="3-OCTAPRENYL-4-HYDROXYBENZOATE CARBOXY-LYASE-RELATED"/>
    <property type="match status" value="1"/>
</dbReference>
<dbReference type="Proteomes" id="UP000001052">
    <property type="component" value="Chromosome"/>
</dbReference>
<dbReference type="RefSeq" id="WP_015750721.1">
    <property type="nucleotide sequence ID" value="NC_013223.1"/>
</dbReference>
<protein>
    <submittedName>
        <fullName evidence="4">Carboxylyase-related protein</fullName>
    </submittedName>
</protein>
<gene>
    <name evidence="4" type="ordered locus">Dret_0260</name>
</gene>
<dbReference type="AlphaFoldDB" id="C8WZT7"/>
<evidence type="ECO:0000259" key="1">
    <source>
        <dbReference type="Pfam" id="PF01977"/>
    </source>
</evidence>
<dbReference type="eggNOG" id="COG0043">
    <property type="taxonomic scope" value="Bacteria"/>
</dbReference>
<dbReference type="Pfam" id="PF01977">
    <property type="entry name" value="UbiD"/>
    <property type="match status" value="1"/>
</dbReference>
<evidence type="ECO:0000259" key="3">
    <source>
        <dbReference type="Pfam" id="PF20696"/>
    </source>
</evidence>
<dbReference type="STRING" id="485915.Dret_0260"/>
<dbReference type="KEGG" id="drt:Dret_0260"/>
<dbReference type="Gene3D" id="3.40.1670.10">
    <property type="entry name" value="UbiD C-terminal domain-like"/>
    <property type="match status" value="1"/>
</dbReference>
<dbReference type="InterPro" id="IPR049381">
    <property type="entry name" value="UbiD-like_C"/>
</dbReference>
<organism evidence="4 5">
    <name type="scientific">Desulfohalobium retbaense (strain ATCC 49708 / DSM 5692 / JCM 16813 / HR100)</name>
    <dbReference type="NCBI Taxonomy" id="485915"/>
    <lineage>
        <taxon>Bacteria</taxon>
        <taxon>Pseudomonadati</taxon>
        <taxon>Thermodesulfobacteriota</taxon>
        <taxon>Desulfovibrionia</taxon>
        <taxon>Desulfovibrionales</taxon>
        <taxon>Desulfohalobiaceae</taxon>
        <taxon>Desulfohalobium</taxon>
    </lineage>
</organism>
<dbReference type="InterPro" id="IPR049383">
    <property type="entry name" value="UbiD-like_N"/>
</dbReference>
<evidence type="ECO:0000313" key="5">
    <source>
        <dbReference type="Proteomes" id="UP000001052"/>
    </source>
</evidence>
<feature type="domain" description="3-octaprenyl-4-hydroxybenzoate carboxy-lyase-like N-terminal" evidence="2">
    <location>
        <begin position="11"/>
        <end position="87"/>
    </location>
</feature>
<dbReference type="GO" id="GO:0016831">
    <property type="term" value="F:carboxy-lyase activity"/>
    <property type="evidence" value="ECO:0007669"/>
    <property type="project" value="InterPro"/>
</dbReference>
<dbReference type="InterPro" id="IPR002830">
    <property type="entry name" value="UbiD"/>
</dbReference>
<dbReference type="OrthoDB" id="9809841at2"/>